<dbReference type="AlphaFoldDB" id="A0A0F9EHU0"/>
<proteinExistence type="predicted"/>
<dbReference type="EMBL" id="LAZR01034754">
    <property type="protein sequence ID" value="KKL44455.1"/>
    <property type="molecule type" value="Genomic_DNA"/>
</dbReference>
<organism evidence="1">
    <name type="scientific">marine sediment metagenome</name>
    <dbReference type="NCBI Taxonomy" id="412755"/>
    <lineage>
        <taxon>unclassified sequences</taxon>
        <taxon>metagenomes</taxon>
        <taxon>ecological metagenomes</taxon>
    </lineage>
</organism>
<reference evidence="1" key="1">
    <citation type="journal article" date="2015" name="Nature">
        <title>Complex archaea that bridge the gap between prokaryotes and eukaryotes.</title>
        <authorList>
            <person name="Spang A."/>
            <person name="Saw J.H."/>
            <person name="Jorgensen S.L."/>
            <person name="Zaremba-Niedzwiedzka K."/>
            <person name="Martijn J."/>
            <person name="Lind A.E."/>
            <person name="van Eijk R."/>
            <person name="Schleper C."/>
            <person name="Guy L."/>
            <person name="Ettema T.J."/>
        </authorList>
    </citation>
    <scope>NUCLEOTIDE SEQUENCE</scope>
</reference>
<accession>A0A0F9EHU0</accession>
<evidence type="ECO:0000313" key="1">
    <source>
        <dbReference type="EMBL" id="KKL44455.1"/>
    </source>
</evidence>
<sequence>IKLPLLSLKGIAWDESEPLALINDLIVKEGDTVQEARIVKIYFDRVAVWYGSKEFVIKLIEWEEES</sequence>
<feature type="non-terminal residue" evidence="1">
    <location>
        <position position="1"/>
    </location>
</feature>
<name>A0A0F9EHU0_9ZZZZ</name>
<protein>
    <submittedName>
        <fullName evidence="1">Uncharacterized protein</fullName>
    </submittedName>
</protein>
<comment type="caution">
    <text evidence="1">The sequence shown here is derived from an EMBL/GenBank/DDBJ whole genome shotgun (WGS) entry which is preliminary data.</text>
</comment>
<gene>
    <name evidence="1" type="ORF">LCGC14_2365490</name>
</gene>